<accession>A0A947GGT5</accession>
<protein>
    <submittedName>
        <fullName evidence="2">Uncharacterized protein</fullName>
    </submittedName>
</protein>
<sequence length="114" mass="12522">MVSDLIVEFVSDPMASSDTNQNLFESLHLFYLRFLGADKNWVNSVYTKFLGGAVLGSFFVLLPLLYSDIHSLGQLTYLQLGLGLLIVLTCGIFTAKLGEQFFDAVMKGFGNSGL</sequence>
<evidence type="ECO:0000313" key="3">
    <source>
        <dbReference type="Proteomes" id="UP000717364"/>
    </source>
</evidence>
<name>A0A947GGT5_9CYAN</name>
<keyword evidence="1" id="KW-0812">Transmembrane</keyword>
<evidence type="ECO:0000313" key="2">
    <source>
        <dbReference type="EMBL" id="MBT9314278.1"/>
    </source>
</evidence>
<gene>
    <name evidence="2" type="ORF">IXB50_02445</name>
</gene>
<dbReference type="EMBL" id="JADOES010000003">
    <property type="protein sequence ID" value="MBT9314278.1"/>
    <property type="molecule type" value="Genomic_DNA"/>
</dbReference>
<keyword evidence="1" id="KW-1133">Transmembrane helix</keyword>
<feature type="transmembrane region" description="Helical" evidence="1">
    <location>
        <begin position="78"/>
        <end position="97"/>
    </location>
</feature>
<proteinExistence type="predicted"/>
<keyword evidence="1" id="KW-0472">Membrane</keyword>
<reference evidence="2" key="2">
    <citation type="journal article" date="2021" name="Mar. Drugs">
        <title>Genome Reduction and Secondary Metabolism of the Marine Sponge-Associated Cyanobacterium Leptothoe.</title>
        <authorList>
            <person name="Konstantinou D."/>
            <person name="Popin R.V."/>
            <person name="Fewer D.P."/>
            <person name="Sivonen K."/>
            <person name="Gkelis S."/>
        </authorList>
    </citation>
    <scope>NUCLEOTIDE SEQUENCE</scope>
    <source>
        <strain evidence="2">TAU-MAC 1115</strain>
    </source>
</reference>
<organism evidence="2 3">
    <name type="scientific">Leptothoe spongobia TAU-MAC 1115</name>
    <dbReference type="NCBI Taxonomy" id="1967444"/>
    <lineage>
        <taxon>Bacteria</taxon>
        <taxon>Bacillati</taxon>
        <taxon>Cyanobacteriota</taxon>
        <taxon>Cyanophyceae</taxon>
        <taxon>Nodosilineales</taxon>
        <taxon>Cymatolegaceae</taxon>
        <taxon>Leptothoe</taxon>
        <taxon>Leptothoe spongobia</taxon>
    </lineage>
</organism>
<feature type="transmembrane region" description="Helical" evidence="1">
    <location>
        <begin position="49"/>
        <end position="66"/>
    </location>
</feature>
<reference evidence="2" key="1">
    <citation type="submission" date="2020-11" db="EMBL/GenBank/DDBJ databases">
        <authorList>
            <person name="Konstantinou D."/>
            <person name="Gkelis S."/>
            <person name="Popin R."/>
            <person name="Fewer D."/>
            <person name="Sivonen K."/>
        </authorList>
    </citation>
    <scope>NUCLEOTIDE SEQUENCE</scope>
    <source>
        <strain evidence="2">TAU-MAC 1115</strain>
    </source>
</reference>
<evidence type="ECO:0000256" key="1">
    <source>
        <dbReference type="SAM" id="Phobius"/>
    </source>
</evidence>
<dbReference type="AlphaFoldDB" id="A0A947GGT5"/>
<dbReference type="RefSeq" id="WP_215607341.1">
    <property type="nucleotide sequence ID" value="NZ_JADOES010000003.1"/>
</dbReference>
<dbReference type="Proteomes" id="UP000717364">
    <property type="component" value="Unassembled WGS sequence"/>
</dbReference>
<keyword evidence="3" id="KW-1185">Reference proteome</keyword>
<comment type="caution">
    <text evidence="2">The sequence shown here is derived from an EMBL/GenBank/DDBJ whole genome shotgun (WGS) entry which is preliminary data.</text>
</comment>